<feature type="compositionally biased region" description="Basic and acidic residues" evidence="1">
    <location>
        <begin position="1"/>
        <end position="19"/>
    </location>
</feature>
<evidence type="ECO:0000313" key="2">
    <source>
        <dbReference type="EMBL" id="EDX16247.1"/>
    </source>
</evidence>
<feature type="region of interest" description="Disordered" evidence="1">
    <location>
        <begin position="1"/>
        <end position="20"/>
    </location>
</feature>
<dbReference type="HOGENOM" id="CLU_2500343_0_0_1"/>
<organism evidence="2 3">
    <name type="scientific">Drosophila simulans</name>
    <name type="common">Fruit fly</name>
    <dbReference type="NCBI Taxonomy" id="7240"/>
    <lineage>
        <taxon>Eukaryota</taxon>
        <taxon>Metazoa</taxon>
        <taxon>Ecdysozoa</taxon>
        <taxon>Arthropoda</taxon>
        <taxon>Hexapoda</taxon>
        <taxon>Insecta</taxon>
        <taxon>Pterygota</taxon>
        <taxon>Neoptera</taxon>
        <taxon>Endopterygota</taxon>
        <taxon>Diptera</taxon>
        <taxon>Brachycera</taxon>
        <taxon>Muscomorpha</taxon>
        <taxon>Ephydroidea</taxon>
        <taxon>Drosophilidae</taxon>
        <taxon>Drosophila</taxon>
        <taxon>Sophophora</taxon>
    </lineage>
</organism>
<keyword evidence="3" id="KW-1185">Reference proteome</keyword>
<accession>B4NW02</accession>
<evidence type="ECO:0000313" key="3">
    <source>
        <dbReference type="Proteomes" id="UP000000304"/>
    </source>
</evidence>
<reference evidence="2 3" key="1">
    <citation type="journal article" date="2007" name="Nature">
        <title>Evolution of genes and genomes on the Drosophila phylogeny.</title>
        <authorList>
            <consortium name="Drosophila 12 Genomes Consortium"/>
            <person name="Clark A.G."/>
            <person name="Eisen M.B."/>
            <person name="Smith D.R."/>
            <person name="Bergman C.M."/>
            <person name="Oliver B."/>
            <person name="Markow T.A."/>
            <person name="Kaufman T.C."/>
            <person name="Kellis M."/>
            <person name="Gelbart W."/>
            <person name="Iyer V.N."/>
            <person name="Pollard D.A."/>
            <person name="Sackton T.B."/>
            <person name="Larracuente A.M."/>
            <person name="Singh N.D."/>
            <person name="Abad J.P."/>
            <person name="Abt D.N."/>
            <person name="Adryan B."/>
            <person name="Aguade M."/>
            <person name="Akashi H."/>
            <person name="Anderson W.W."/>
            <person name="Aquadro C.F."/>
            <person name="Ardell D.H."/>
            <person name="Arguello R."/>
            <person name="Artieri C.G."/>
            <person name="Barbash D.A."/>
            <person name="Barker D."/>
            <person name="Barsanti P."/>
            <person name="Batterham P."/>
            <person name="Batzoglou S."/>
            <person name="Begun D."/>
            <person name="Bhutkar A."/>
            <person name="Blanco E."/>
            <person name="Bosak S.A."/>
            <person name="Bradley R.K."/>
            <person name="Brand A.D."/>
            <person name="Brent M.R."/>
            <person name="Brooks A.N."/>
            <person name="Brown R.H."/>
            <person name="Butlin R.K."/>
            <person name="Caggese C."/>
            <person name="Calvi B.R."/>
            <person name="Bernardo de Carvalho A."/>
            <person name="Caspi A."/>
            <person name="Castrezana S."/>
            <person name="Celniker S.E."/>
            <person name="Chang J.L."/>
            <person name="Chapple C."/>
            <person name="Chatterji S."/>
            <person name="Chinwalla A."/>
            <person name="Civetta A."/>
            <person name="Clifton S.W."/>
            <person name="Comeron J.M."/>
            <person name="Costello J.C."/>
            <person name="Coyne J.A."/>
            <person name="Daub J."/>
            <person name="David R.G."/>
            <person name="Delcher A.L."/>
            <person name="Delehaunty K."/>
            <person name="Do C.B."/>
            <person name="Ebling H."/>
            <person name="Edwards K."/>
            <person name="Eickbush T."/>
            <person name="Evans J.D."/>
            <person name="Filipski A."/>
            <person name="Findeiss S."/>
            <person name="Freyhult E."/>
            <person name="Fulton L."/>
            <person name="Fulton R."/>
            <person name="Garcia A.C."/>
            <person name="Gardiner A."/>
            <person name="Garfield D.A."/>
            <person name="Garvin B.E."/>
            <person name="Gibson G."/>
            <person name="Gilbert D."/>
            <person name="Gnerre S."/>
            <person name="Godfrey J."/>
            <person name="Good R."/>
            <person name="Gotea V."/>
            <person name="Gravely B."/>
            <person name="Greenberg A.J."/>
            <person name="Griffiths-Jones S."/>
            <person name="Gross S."/>
            <person name="Guigo R."/>
            <person name="Gustafson E.A."/>
            <person name="Haerty W."/>
            <person name="Hahn M.W."/>
            <person name="Halligan D.L."/>
            <person name="Halpern A.L."/>
            <person name="Halter G.M."/>
            <person name="Han M.V."/>
            <person name="Heger A."/>
            <person name="Hillier L."/>
            <person name="Hinrichs A.S."/>
            <person name="Holmes I."/>
            <person name="Hoskins R.A."/>
            <person name="Hubisz M.J."/>
            <person name="Hultmark D."/>
            <person name="Huntley M.A."/>
            <person name="Jaffe D.B."/>
            <person name="Jagadeeshan S."/>
            <person name="Jeck W.R."/>
            <person name="Johnson J."/>
            <person name="Jones C.D."/>
            <person name="Jordan W.C."/>
            <person name="Karpen G.H."/>
            <person name="Kataoka E."/>
            <person name="Keightley P.D."/>
            <person name="Kheradpour P."/>
            <person name="Kirkness E.F."/>
            <person name="Koerich L.B."/>
            <person name="Kristiansen K."/>
            <person name="Kudrna D."/>
            <person name="Kulathinal R.J."/>
            <person name="Kumar S."/>
            <person name="Kwok R."/>
            <person name="Lander E."/>
            <person name="Langley C.H."/>
            <person name="Lapoint R."/>
            <person name="Lazzaro B.P."/>
            <person name="Lee S.J."/>
            <person name="Levesque L."/>
            <person name="Li R."/>
            <person name="Lin C.F."/>
            <person name="Lin M.F."/>
            <person name="Lindblad-Toh K."/>
            <person name="Llopart A."/>
            <person name="Long M."/>
            <person name="Low L."/>
            <person name="Lozovsky E."/>
            <person name="Lu J."/>
            <person name="Luo M."/>
            <person name="Machado C.A."/>
            <person name="Makalowski W."/>
            <person name="Marzo M."/>
            <person name="Matsuda M."/>
            <person name="Matzkin L."/>
            <person name="McAllister B."/>
            <person name="McBride C.S."/>
            <person name="McKernan B."/>
            <person name="McKernan K."/>
            <person name="Mendez-Lago M."/>
            <person name="Minx P."/>
            <person name="Mollenhauer M.U."/>
            <person name="Montooth K."/>
            <person name="Mount S.M."/>
            <person name="Mu X."/>
            <person name="Myers E."/>
            <person name="Negre B."/>
            <person name="Newfeld S."/>
            <person name="Nielsen R."/>
            <person name="Noor M.A."/>
            <person name="O'Grady P."/>
            <person name="Pachter L."/>
            <person name="Papaceit M."/>
            <person name="Parisi M.J."/>
            <person name="Parisi M."/>
            <person name="Parts L."/>
            <person name="Pedersen J.S."/>
            <person name="Pesole G."/>
            <person name="Phillippy A.M."/>
            <person name="Ponting C.P."/>
            <person name="Pop M."/>
            <person name="Porcelli D."/>
            <person name="Powell J.R."/>
            <person name="Prohaska S."/>
            <person name="Pruitt K."/>
            <person name="Puig M."/>
            <person name="Quesneville H."/>
            <person name="Ram K.R."/>
            <person name="Rand D."/>
            <person name="Rasmussen M.D."/>
            <person name="Reed L.K."/>
            <person name="Reenan R."/>
            <person name="Reily A."/>
            <person name="Remington K.A."/>
            <person name="Rieger T.T."/>
            <person name="Ritchie M.G."/>
            <person name="Robin C."/>
            <person name="Rogers Y.H."/>
            <person name="Rohde C."/>
            <person name="Rozas J."/>
            <person name="Rubenfield M.J."/>
            <person name="Ruiz A."/>
            <person name="Russo S."/>
            <person name="Salzberg S.L."/>
            <person name="Sanchez-Gracia A."/>
            <person name="Saranga D.J."/>
            <person name="Sato H."/>
            <person name="Schaeffer S.W."/>
            <person name="Schatz M.C."/>
            <person name="Schlenke T."/>
            <person name="Schwartz R."/>
            <person name="Segarra C."/>
            <person name="Singh R.S."/>
            <person name="Sirot L."/>
            <person name="Sirota M."/>
            <person name="Sisneros N.B."/>
            <person name="Smith C.D."/>
            <person name="Smith T.F."/>
            <person name="Spieth J."/>
            <person name="Stage D.E."/>
            <person name="Stark A."/>
            <person name="Stephan W."/>
            <person name="Strausberg R.L."/>
            <person name="Strempel S."/>
            <person name="Sturgill D."/>
            <person name="Sutton G."/>
            <person name="Sutton G.G."/>
            <person name="Tao W."/>
            <person name="Teichmann S."/>
            <person name="Tobari Y.N."/>
            <person name="Tomimura Y."/>
            <person name="Tsolas J.M."/>
            <person name="Valente V.L."/>
            <person name="Venter E."/>
            <person name="Venter J.C."/>
            <person name="Vicario S."/>
            <person name="Vieira F.G."/>
            <person name="Vilella A.J."/>
            <person name="Villasante A."/>
            <person name="Walenz B."/>
            <person name="Wang J."/>
            <person name="Wasserman M."/>
            <person name="Watts T."/>
            <person name="Wilson D."/>
            <person name="Wilson R.K."/>
            <person name="Wing R.A."/>
            <person name="Wolfner M.F."/>
            <person name="Wong A."/>
            <person name="Wong G.K."/>
            <person name="Wu C.I."/>
            <person name="Wu G."/>
            <person name="Yamamoto D."/>
            <person name="Yang H.P."/>
            <person name="Yang S.P."/>
            <person name="Yorke J.A."/>
            <person name="Yoshida K."/>
            <person name="Zdobnov E."/>
            <person name="Zhang P."/>
            <person name="Zhang Y."/>
            <person name="Zimin A.V."/>
            <person name="Baldwin J."/>
            <person name="Abdouelleil A."/>
            <person name="Abdulkadir J."/>
            <person name="Abebe A."/>
            <person name="Abera B."/>
            <person name="Abreu J."/>
            <person name="Acer S.C."/>
            <person name="Aftuck L."/>
            <person name="Alexander A."/>
            <person name="An P."/>
            <person name="Anderson E."/>
            <person name="Anderson S."/>
            <person name="Arachi H."/>
            <person name="Azer M."/>
            <person name="Bachantsang P."/>
            <person name="Barry A."/>
            <person name="Bayul T."/>
            <person name="Berlin A."/>
            <person name="Bessette D."/>
            <person name="Bloom T."/>
            <person name="Blye J."/>
            <person name="Boguslavskiy L."/>
            <person name="Bonnet C."/>
            <person name="Boukhgalter B."/>
            <person name="Bourzgui I."/>
            <person name="Brown A."/>
            <person name="Cahill P."/>
            <person name="Channer S."/>
            <person name="Cheshatsang Y."/>
            <person name="Chuda L."/>
            <person name="Citroen M."/>
            <person name="Collymore A."/>
            <person name="Cooke P."/>
            <person name="Costello M."/>
            <person name="D'Aco K."/>
            <person name="Daza R."/>
            <person name="De Haan G."/>
            <person name="DeGray S."/>
            <person name="DeMaso C."/>
            <person name="Dhargay N."/>
            <person name="Dooley K."/>
            <person name="Dooley E."/>
            <person name="Doricent M."/>
            <person name="Dorje P."/>
            <person name="Dorjee K."/>
            <person name="Dupes A."/>
            <person name="Elong R."/>
            <person name="Falk J."/>
            <person name="Farina A."/>
            <person name="Faro S."/>
            <person name="Ferguson D."/>
            <person name="Fisher S."/>
            <person name="Foley C.D."/>
            <person name="Franke A."/>
            <person name="Friedrich D."/>
            <person name="Gadbois L."/>
            <person name="Gearin G."/>
            <person name="Gearin C.R."/>
            <person name="Giannoukos G."/>
            <person name="Goode T."/>
            <person name="Graham J."/>
            <person name="Grandbois E."/>
            <person name="Grewal S."/>
            <person name="Gyaltsen K."/>
            <person name="Hafez N."/>
            <person name="Hagos B."/>
            <person name="Hall J."/>
            <person name="Henson C."/>
            <person name="Hollinger A."/>
            <person name="Honan T."/>
            <person name="Huard M.D."/>
            <person name="Hughes L."/>
            <person name="Hurhula B."/>
            <person name="Husby M.E."/>
            <person name="Kamat A."/>
            <person name="Kanga B."/>
            <person name="Kashin S."/>
            <person name="Khazanovich D."/>
            <person name="Kisner P."/>
            <person name="Lance K."/>
            <person name="Lara M."/>
            <person name="Lee W."/>
            <person name="Lennon N."/>
            <person name="Letendre F."/>
            <person name="LeVine R."/>
            <person name="Lipovsky A."/>
            <person name="Liu X."/>
            <person name="Liu J."/>
            <person name="Liu S."/>
            <person name="Lokyitsang T."/>
            <person name="Lokyitsang Y."/>
            <person name="Lubonja R."/>
            <person name="Lui A."/>
            <person name="MacDonald P."/>
            <person name="Magnisalis V."/>
            <person name="Maru K."/>
            <person name="Matthews C."/>
            <person name="McCusker W."/>
            <person name="McDonough S."/>
            <person name="Mehta T."/>
            <person name="Meldrim J."/>
            <person name="Meneus L."/>
            <person name="Mihai O."/>
            <person name="Mihalev A."/>
            <person name="Mihova T."/>
            <person name="Mittelman R."/>
            <person name="Mlenga V."/>
            <person name="Montmayeur A."/>
            <person name="Mulrain L."/>
            <person name="Navidi A."/>
            <person name="Naylor J."/>
            <person name="Negash T."/>
            <person name="Nguyen T."/>
            <person name="Nguyen N."/>
            <person name="Nicol R."/>
            <person name="Norbu C."/>
            <person name="Norbu N."/>
            <person name="Novod N."/>
            <person name="O'Neill B."/>
            <person name="Osman S."/>
            <person name="Markiewicz E."/>
            <person name="Oyono O.L."/>
            <person name="Patti C."/>
            <person name="Phunkhang P."/>
            <person name="Pierre F."/>
            <person name="Priest M."/>
            <person name="Raghuraman S."/>
            <person name="Rege F."/>
            <person name="Reyes R."/>
            <person name="Rise C."/>
            <person name="Rogov P."/>
            <person name="Ross K."/>
            <person name="Ryan E."/>
            <person name="Settipalli S."/>
            <person name="Shea T."/>
            <person name="Sherpa N."/>
            <person name="Shi L."/>
            <person name="Shih D."/>
            <person name="Sparrow T."/>
            <person name="Spaulding J."/>
            <person name="Stalker J."/>
            <person name="Stange-Thomann N."/>
            <person name="Stavropoulos S."/>
            <person name="Stone C."/>
            <person name="Strader C."/>
            <person name="Tesfaye S."/>
            <person name="Thomson T."/>
            <person name="Thoulutsang Y."/>
            <person name="Thoulutsang D."/>
            <person name="Topham K."/>
            <person name="Topping I."/>
            <person name="Tsamla T."/>
            <person name="Vassiliev H."/>
            <person name="Vo A."/>
            <person name="Wangchuk T."/>
            <person name="Wangdi T."/>
            <person name="Weiand M."/>
            <person name="Wilkinson J."/>
            <person name="Wilson A."/>
            <person name="Yadav S."/>
            <person name="Young G."/>
            <person name="Yu Q."/>
            <person name="Zembek L."/>
            <person name="Zhong D."/>
            <person name="Zimmer A."/>
            <person name="Zwirko Z."/>
            <person name="Jaffe D.B."/>
            <person name="Alvarez P."/>
            <person name="Brockman W."/>
            <person name="Butler J."/>
            <person name="Chin C."/>
            <person name="Gnerre S."/>
            <person name="Grabherr M."/>
            <person name="Kleber M."/>
            <person name="Mauceli E."/>
            <person name="MacCallum I."/>
        </authorList>
    </citation>
    <scope>NUCLEOTIDE SEQUENCE [LARGE SCALE GENOMIC DNA]</scope>
    <source>
        <strain evidence="3">white501</strain>
    </source>
</reference>
<name>B4NW02_DROSI</name>
<dbReference type="AlphaFoldDB" id="B4NW02"/>
<feature type="compositionally biased region" description="Basic and acidic residues" evidence="1">
    <location>
        <begin position="40"/>
        <end position="50"/>
    </location>
</feature>
<proteinExistence type="predicted"/>
<sequence length="106" mass="12156">MADYKKKLEKWNTHKEQSEPKLCSRLRVKNYLYSIVPSRLDPDEHRDHNEPSSSITAAPEHNRLQERISSGTSAAMDDNQGRDEELTPKSTQPLKRVNAEPQGQTN</sequence>
<gene>
    <name evidence="2" type="primary">Dsim\GD19808</name>
    <name evidence="2" type="ORF">Dsim_GD19808</name>
</gene>
<dbReference type="Proteomes" id="UP000000304">
    <property type="component" value="Unassembled WGS sequence"/>
</dbReference>
<protein>
    <submittedName>
        <fullName evidence="2">GD19808</fullName>
    </submittedName>
</protein>
<feature type="region of interest" description="Disordered" evidence="1">
    <location>
        <begin position="38"/>
        <end position="106"/>
    </location>
</feature>
<evidence type="ECO:0000256" key="1">
    <source>
        <dbReference type="SAM" id="MobiDB-lite"/>
    </source>
</evidence>
<dbReference type="EMBL" id="CH990966">
    <property type="protein sequence ID" value="EDX16247.1"/>
    <property type="molecule type" value="Genomic_DNA"/>
</dbReference>
<dbReference type="PhylomeDB" id="B4NW02"/>